<evidence type="ECO:0000313" key="10">
    <source>
        <dbReference type="Proteomes" id="UP000287651"/>
    </source>
</evidence>
<evidence type="ECO:0000256" key="3">
    <source>
        <dbReference type="ARBA" id="ARBA00022475"/>
    </source>
</evidence>
<dbReference type="GO" id="GO:0051258">
    <property type="term" value="P:protein polymerization"/>
    <property type="evidence" value="ECO:0007669"/>
    <property type="project" value="UniProtKB-ARBA"/>
</dbReference>
<sequence length="162" mass="18645">MADSWIESGALSSQGPLREDDSWKVVYDVHFVPSLHAIVQEDQTFLTHRCPDKELCFQLRSCGSFSPTQLLSFPVSLWISRRAMAALRGRMEPPPETSPERTKAWKETRPRRVPVVYYLSRNGQLEHPHFMEVTLSSCRGLFLRGIPETKRARTIVLSRSQF</sequence>
<name>A0A426WYQ3_ENSVE</name>
<dbReference type="GO" id="GO:0005886">
    <property type="term" value="C:plasma membrane"/>
    <property type="evidence" value="ECO:0007669"/>
    <property type="project" value="UniProtKB-SubCell"/>
</dbReference>
<organism evidence="9 10">
    <name type="scientific">Ensete ventricosum</name>
    <name type="common">Abyssinian banana</name>
    <name type="synonym">Musa ensete</name>
    <dbReference type="NCBI Taxonomy" id="4639"/>
    <lineage>
        <taxon>Eukaryota</taxon>
        <taxon>Viridiplantae</taxon>
        <taxon>Streptophyta</taxon>
        <taxon>Embryophyta</taxon>
        <taxon>Tracheophyta</taxon>
        <taxon>Spermatophyta</taxon>
        <taxon>Magnoliopsida</taxon>
        <taxon>Liliopsida</taxon>
        <taxon>Zingiberales</taxon>
        <taxon>Musaceae</taxon>
        <taxon>Ensete</taxon>
    </lineage>
</organism>
<evidence type="ECO:0000256" key="1">
    <source>
        <dbReference type="ARBA" id="ARBA00004413"/>
    </source>
</evidence>
<comment type="similarity">
    <text evidence="7">Belongs to the SOSEKI family.</text>
</comment>
<keyword evidence="5" id="KW-0472">Membrane</keyword>
<dbReference type="InterPro" id="IPR010369">
    <property type="entry name" value="SOK"/>
</dbReference>
<evidence type="ECO:0000313" key="9">
    <source>
        <dbReference type="EMBL" id="RRT32381.1"/>
    </source>
</evidence>
<keyword evidence="3" id="KW-1003">Cell membrane</keyword>
<dbReference type="AlphaFoldDB" id="A0A426WYQ3"/>
<keyword evidence="4" id="KW-0132">Cell division</keyword>
<dbReference type="EMBL" id="AMZH03032335">
    <property type="protein sequence ID" value="RRT32381.1"/>
    <property type="molecule type" value="Genomic_DNA"/>
</dbReference>
<protein>
    <recommendedName>
        <fullName evidence="8">SOSEKI DIX-like domain-containing protein</fullName>
    </recommendedName>
</protein>
<reference evidence="9 10" key="1">
    <citation type="journal article" date="2014" name="Agronomy (Basel)">
        <title>A Draft Genome Sequence for Ensete ventricosum, the Drought-Tolerant Tree Against Hunger.</title>
        <authorList>
            <person name="Harrison J."/>
            <person name="Moore K.A."/>
            <person name="Paszkiewicz K."/>
            <person name="Jones T."/>
            <person name="Grant M."/>
            <person name="Ambacheew D."/>
            <person name="Muzemil S."/>
            <person name="Studholme D.J."/>
        </authorList>
    </citation>
    <scope>NUCLEOTIDE SEQUENCE [LARGE SCALE GENOMIC DNA]</scope>
</reference>
<comment type="caution">
    <text evidence="9">The sequence shown here is derived from an EMBL/GenBank/DDBJ whole genome shotgun (WGS) entry which is preliminary data.</text>
</comment>
<dbReference type="Proteomes" id="UP000287651">
    <property type="component" value="Unassembled WGS sequence"/>
</dbReference>
<accession>A0A426WYQ3</accession>
<dbReference type="InterPro" id="IPR048351">
    <property type="entry name" value="SOK_DIX"/>
</dbReference>
<evidence type="ECO:0000256" key="6">
    <source>
        <dbReference type="ARBA" id="ARBA00023306"/>
    </source>
</evidence>
<evidence type="ECO:0000256" key="2">
    <source>
        <dbReference type="ARBA" id="ARBA00022473"/>
    </source>
</evidence>
<feature type="domain" description="SOSEKI DIX-like" evidence="8">
    <location>
        <begin position="113"/>
        <end position="146"/>
    </location>
</feature>
<keyword evidence="2" id="KW-0217">Developmental protein</keyword>
<evidence type="ECO:0000256" key="4">
    <source>
        <dbReference type="ARBA" id="ARBA00022618"/>
    </source>
</evidence>
<evidence type="ECO:0000256" key="5">
    <source>
        <dbReference type="ARBA" id="ARBA00023136"/>
    </source>
</evidence>
<dbReference type="PANTHER" id="PTHR31083">
    <property type="entry name" value="UPSTREAM OF FLC PROTEIN (DUF966)"/>
    <property type="match status" value="1"/>
</dbReference>
<dbReference type="GO" id="GO:0051301">
    <property type="term" value="P:cell division"/>
    <property type="evidence" value="ECO:0007669"/>
    <property type="project" value="UniProtKB-KW"/>
</dbReference>
<keyword evidence="6" id="KW-0131">Cell cycle</keyword>
<dbReference type="PANTHER" id="PTHR31083:SF4">
    <property type="entry name" value="PROTEIN SOSEKI 4-RELATED"/>
    <property type="match status" value="1"/>
</dbReference>
<evidence type="ECO:0000259" key="8">
    <source>
        <dbReference type="Pfam" id="PF06136"/>
    </source>
</evidence>
<evidence type="ECO:0000256" key="7">
    <source>
        <dbReference type="ARBA" id="ARBA00024211"/>
    </source>
</evidence>
<proteinExistence type="inferred from homology"/>
<dbReference type="Pfam" id="PF06136">
    <property type="entry name" value="SOK"/>
    <property type="match status" value="1"/>
</dbReference>
<comment type="subcellular location">
    <subcellularLocation>
        <location evidence="1">Cell membrane</location>
        <topology evidence="1">Peripheral membrane protein</topology>
        <orientation evidence="1">Cytoplasmic side</orientation>
    </subcellularLocation>
</comment>
<gene>
    <name evidence="9" type="ORF">B296_00046477</name>
</gene>